<reference evidence="4" key="1">
    <citation type="submission" date="2016-10" db="EMBL/GenBank/DDBJ databases">
        <authorList>
            <person name="Varghese N."/>
            <person name="Submissions S."/>
        </authorList>
    </citation>
    <scope>NUCLEOTIDE SEQUENCE [LARGE SCALE GENOMIC DNA]</scope>
    <source>
        <strain evidence="4">B4,CECT 8067,JCM 17497</strain>
    </source>
</reference>
<accession>A0A1G8VR32</accession>
<feature type="compositionally biased region" description="Basic and acidic residues" evidence="1">
    <location>
        <begin position="175"/>
        <end position="191"/>
    </location>
</feature>
<dbReference type="EMBL" id="FNFE01000001">
    <property type="protein sequence ID" value="SDJ67855.1"/>
    <property type="molecule type" value="Genomic_DNA"/>
</dbReference>
<evidence type="ECO:0000256" key="1">
    <source>
        <dbReference type="SAM" id="MobiDB-lite"/>
    </source>
</evidence>
<keyword evidence="2" id="KW-0472">Membrane</keyword>
<keyword evidence="4" id="KW-1185">Reference proteome</keyword>
<dbReference type="Proteomes" id="UP000198882">
    <property type="component" value="Unassembled WGS sequence"/>
</dbReference>
<keyword evidence="2" id="KW-0812">Transmembrane</keyword>
<evidence type="ECO:0000313" key="4">
    <source>
        <dbReference type="Proteomes" id="UP000198882"/>
    </source>
</evidence>
<keyword evidence="2" id="KW-1133">Transmembrane helix</keyword>
<dbReference type="AlphaFoldDB" id="A0A1G8VR32"/>
<name>A0A1G8VR32_9EURY</name>
<evidence type="ECO:0000313" key="3">
    <source>
        <dbReference type="EMBL" id="SDJ67855.1"/>
    </source>
</evidence>
<evidence type="ECO:0000256" key="2">
    <source>
        <dbReference type="SAM" id="Phobius"/>
    </source>
</evidence>
<sequence length="191" mass="20238">MVSGSKVVSSGVAFGDRIRQWRGESRLVGVGAEGRDVVESSFAYRWLTSEPDPEVIVIDLRETRAFGPLIRGVDRGVSEFTARSRTSTVVGALGWVGSAIRARPIQVVSAVVLAMVVMSLVLMVRVGSVSQSLLLGQLLVAGLAALGLRSRASLGALLETRVGRGIVAAFEPPEPPERVDDGSRQDAEDSP</sequence>
<gene>
    <name evidence="3" type="ORF">SAMN04515672_1438</name>
</gene>
<feature type="region of interest" description="Disordered" evidence="1">
    <location>
        <begin position="170"/>
        <end position="191"/>
    </location>
</feature>
<protein>
    <submittedName>
        <fullName evidence="3">Uncharacterized protein</fullName>
    </submittedName>
</protein>
<proteinExistence type="predicted"/>
<feature type="transmembrane region" description="Helical" evidence="2">
    <location>
        <begin position="107"/>
        <end position="126"/>
    </location>
</feature>
<organism evidence="3 4">
    <name type="scientific">Natronorubrum texcoconense</name>
    <dbReference type="NCBI Taxonomy" id="1095776"/>
    <lineage>
        <taxon>Archaea</taxon>
        <taxon>Methanobacteriati</taxon>
        <taxon>Methanobacteriota</taxon>
        <taxon>Stenosarchaea group</taxon>
        <taxon>Halobacteria</taxon>
        <taxon>Halobacteriales</taxon>
        <taxon>Natrialbaceae</taxon>
        <taxon>Natronorubrum</taxon>
    </lineage>
</organism>